<dbReference type="PRINTS" id="PR00344">
    <property type="entry name" value="BCTRLSENSOR"/>
</dbReference>
<dbReference type="SMART" id="SM00448">
    <property type="entry name" value="REC"/>
    <property type="match status" value="1"/>
</dbReference>
<dbReference type="Pfam" id="PF01627">
    <property type="entry name" value="Hpt"/>
    <property type="match status" value="1"/>
</dbReference>
<dbReference type="SUPFAM" id="SSF47384">
    <property type="entry name" value="Homodimeric domain of signal transducing histidine kinase"/>
    <property type="match status" value="1"/>
</dbReference>
<dbReference type="InterPro" id="IPR036890">
    <property type="entry name" value="HATPase_C_sf"/>
</dbReference>
<feature type="modified residue" description="Phosphohistidine" evidence="14">
    <location>
        <position position="695"/>
    </location>
</feature>
<dbReference type="KEGG" id="sfr:Sfri_3120"/>
<sequence length="752" mass="84051" precursor="true">MLKINWWHSLRAQSFIAVMAFGFLLACLFIFYALPEQARWVNDDLSKTAQRSLQQLSTSVKTPLLTRQYAELYEQIDNQLDIQPNWKAIKIVDTATGNQLYPLDVWNGATQSGDMLLSQQIMFLEKSLASITLVVNFTNEINESSKLHYTLIYIQFMILVLFFMALAWLVDYRITKPLRSLEFAFAQLAKGDFDCHVDKHQNNEVGSVISAFNHMATEVASNHQKLNTLRIQAESASKAKSDFMASMSHELRTPLNAILGLAQLYEYDVLANKVQKDNAKSIYRAGEHLLLLINDVLDLTAIESGNMQFSFDYASIKRVVEESVALVSELVKAQSMTIHTEGFNELEGLCFYIDERRFKQVMLNLLSNAIKYNKPHGDIFISCSVSSNNQCTINVADTGYGFAADDVSRLFKPFDRLGAETSNINGTGIGLVITRELVERMQGEIRVQSELNKGSCFSLIFNGFKQADVPIKTNLLAKTDSTIQSDRTDITEQHVSAETLPILEVLVAEDQVTNQLVLKQQLTLLGVHSTFVSNGEQAWQTLQDKRFNILLTDIQMPILDGLGLAKKIRADERFKDLAIIAITANIIKENIDACYDAGMNGFLTKPVELAKLKSLLMEHSATMVNAHIEAKKPSEVASDSFDQLDLALLNAMLGDDPTVHCMVFNAFLQTAGEQVKLISAYATSENYADLSFQAHGLKSSSKSVSALLLADICQQVETLATNGSVTAEHVSDLEQCFNEVVVQLTRYCEYYE</sequence>
<keyword evidence="9 21" id="KW-0418">Kinase</keyword>
<feature type="transmembrane region" description="Helical" evidence="16">
    <location>
        <begin position="12"/>
        <end position="34"/>
    </location>
</feature>
<dbReference type="Gene3D" id="3.40.50.2300">
    <property type="match status" value="1"/>
</dbReference>
<dbReference type="InterPro" id="IPR004358">
    <property type="entry name" value="Sig_transdc_His_kin-like_C"/>
</dbReference>
<dbReference type="InterPro" id="IPR003660">
    <property type="entry name" value="HAMP_dom"/>
</dbReference>
<comment type="subcellular location">
    <subcellularLocation>
        <location evidence="2">Cell inner membrane</location>
        <topology evidence="2">Multi-pass membrane protein</topology>
    </subcellularLocation>
</comment>
<dbReference type="HOGENOM" id="CLU_000445_104_15_6"/>
<dbReference type="PROSITE" id="PS50894">
    <property type="entry name" value="HPT"/>
    <property type="match status" value="1"/>
</dbReference>
<dbReference type="PANTHER" id="PTHR43047:SF72">
    <property type="entry name" value="OSMOSENSING HISTIDINE PROTEIN KINASE SLN1"/>
    <property type="match status" value="1"/>
</dbReference>
<dbReference type="Pfam" id="PF00512">
    <property type="entry name" value="HisKA"/>
    <property type="match status" value="1"/>
</dbReference>
<name>Q07YF7_SHEFN</name>
<evidence type="ECO:0000256" key="16">
    <source>
        <dbReference type="SAM" id="Phobius"/>
    </source>
</evidence>
<feature type="transmembrane region" description="Helical" evidence="16">
    <location>
        <begin position="151"/>
        <end position="170"/>
    </location>
</feature>
<gene>
    <name evidence="21" type="ordered locus">Sfri_3120</name>
</gene>
<evidence type="ECO:0000256" key="15">
    <source>
        <dbReference type="PROSITE-ProRule" id="PRU00169"/>
    </source>
</evidence>
<keyword evidence="6 15" id="KW-0597">Phosphoprotein</keyword>
<dbReference type="SMART" id="SM00388">
    <property type="entry name" value="HisKA"/>
    <property type="match status" value="1"/>
</dbReference>
<dbReference type="SMART" id="SM00387">
    <property type="entry name" value="HATPase_c"/>
    <property type="match status" value="1"/>
</dbReference>
<dbReference type="Gene3D" id="1.20.120.160">
    <property type="entry name" value="HPT domain"/>
    <property type="match status" value="1"/>
</dbReference>
<dbReference type="SUPFAM" id="SSF52172">
    <property type="entry name" value="CheY-like"/>
    <property type="match status" value="1"/>
</dbReference>
<dbReference type="Proteomes" id="UP000000684">
    <property type="component" value="Chromosome"/>
</dbReference>
<dbReference type="GO" id="GO:0000155">
    <property type="term" value="F:phosphorelay sensor kinase activity"/>
    <property type="evidence" value="ECO:0007669"/>
    <property type="project" value="InterPro"/>
</dbReference>
<dbReference type="EC" id="2.7.13.3" evidence="3"/>
<evidence type="ECO:0000259" key="17">
    <source>
        <dbReference type="PROSITE" id="PS50109"/>
    </source>
</evidence>
<dbReference type="PANTHER" id="PTHR43047">
    <property type="entry name" value="TWO-COMPONENT HISTIDINE PROTEIN KINASE"/>
    <property type="match status" value="1"/>
</dbReference>
<keyword evidence="7 21" id="KW-0808">Transferase</keyword>
<feature type="domain" description="HPt" evidence="20">
    <location>
        <begin position="656"/>
        <end position="751"/>
    </location>
</feature>
<dbReference type="OrthoDB" id="9810730at2"/>
<keyword evidence="4" id="KW-1003">Cell membrane</keyword>
<dbReference type="Gene3D" id="3.30.565.10">
    <property type="entry name" value="Histidine kinase-like ATPase, C-terminal domain"/>
    <property type="match status" value="1"/>
</dbReference>
<evidence type="ECO:0000256" key="2">
    <source>
        <dbReference type="ARBA" id="ARBA00004429"/>
    </source>
</evidence>
<dbReference type="SUPFAM" id="SSF158472">
    <property type="entry name" value="HAMP domain-like"/>
    <property type="match status" value="1"/>
</dbReference>
<dbReference type="CDD" id="cd06225">
    <property type="entry name" value="HAMP"/>
    <property type="match status" value="1"/>
</dbReference>
<evidence type="ECO:0000256" key="1">
    <source>
        <dbReference type="ARBA" id="ARBA00000085"/>
    </source>
</evidence>
<dbReference type="InterPro" id="IPR001789">
    <property type="entry name" value="Sig_transdc_resp-reg_receiver"/>
</dbReference>
<dbReference type="InterPro" id="IPR036097">
    <property type="entry name" value="HisK_dim/P_sf"/>
</dbReference>
<organism evidence="21 22">
    <name type="scientific">Shewanella frigidimarina (strain NCIMB 400)</name>
    <dbReference type="NCBI Taxonomy" id="318167"/>
    <lineage>
        <taxon>Bacteria</taxon>
        <taxon>Pseudomonadati</taxon>
        <taxon>Pseudomonadota</taxon>
        <taxon>Gammaproteobacteria</taxon>
        <taxon>Alteromonadales</taxon>
        <taxon>Shewanellaceae</taxon>
        <taxon>Shewanella</taxon>
    </lineage>
</organism>
<evidence type="ECO:0000313" key="22">
    <source>
        <dbReference type="Proteomes" id="UP000000684"/>
    </source>
</evidence>
<evidence type="ECO:0000256" key="10">
    <source>
        <dbReference type="ARBA" id="ARBA00022840"/>
    </source>
</evidence>
<dbReference type="eggNOG" id="COG2205">
    <property type="taxonomic scope" value="Bacteria"/>
</dbReference>
<dbReference type="PROSITE" id="PS50885">
    <property type="entry name" value="HAMP"/>
    <property type="match status" value="1"/>
</dbReference>
<dbReference type="GO" id="GO:0009927">
    <property type="term" value="F:histidine phosphotransfer kinase activity"/>
    <property type="evidence" value="ECO:0007669"/>
    <property type="project" value="TreeGrafter"/>
</dbReference>
<dbReference type="PROSITE" id="PS51257">
    <property type="entry name" value="PROKAR_LIPOPROTEIN"/>
    <property type="match status" value="1"/>
</dbReference>
<dbReference type="InterPro" id="IPR008207">
    <property type="entry name" value="Sig_transdc_His_kin_Hpt_dom"/>
</dbReference>
<evidence type="ECO:0000256" key="9">
    <source>
        <dbReference type="ARBA" id="ARBA00022777"/>
    </source>
</evidence>
<evidence type="ECO:0000256" key="4">
    <source>
        <dbReference type="ARBA" id="ARBA00022475"/>
    </source>
</evidence>
<feature type="domain" description="HAMP" evidence="19">
    <location>
        <begin position="172"/>
        <end position="224"/>
    </location>
</feature>
<keyword evidence="22" id="KW-1185">Reference proteome</keyword>
<evidence type="ECO:0000256" key="8">
    <source>
        <dbReference type="ARBA" id="ARBA00022692"/>
    </source>
</evidence>
<evidence type="ECO:0000256" key="3">
    <source>
        <dbReference type="ARBA" id="ARBA00012438"/>
    </source>
</evidence>
<dbReference type="SUPFAM" id="SSF55874">
    <property type="entry name" value="ATPase domain of HSP90 chaperone/DNA topoisomerase II/histidine kinase"/>
    <property type="match status" value="1"/>
</dbReference>
<dbReference type="PROSITE" id="PS50109">
    <property type="entry name" value="HIS_KIN"/>
    <property type="match status" value="1"/>
</dbReference>
<dbReference type="Gene3D" id="1.10.287.130">
    <property type="match status" value="1"/>
</dbReference>
<keyword evidence="11 16" id="KW-1133">Transmembrane helix</keyword>
<dbReference type="InterPro" id="IPR003661">
    <property type="entry name" value="HisK_dim/P_dom"/>
</dbReference>
<dbReference type="Pfam" id="PF00672">
    <property type="entry name" value="HAMP"/>
    <property type="match status" value="1"/>
</dbReference>
<dbReference type="InterPro" id="IPR036641">
    <property type="entry name" value="HPT_dom_sf"/>
</dbReference>
<proteinExistence type="predicted"/>
<dbReference type="InterPro" id="IPR003594">
    <property type="entry name" value="HATPase_dom"/>
</dbReference>
<evidence type="ECO:0000256" key="11">
    <source>
        <dbReference type="ARBA" id="ARBA00022989"/>
    </source>
</evidence>
<evidence type="ECO:0000256" key="7">
    <source>
        <dbReference type="ARBA" id="ARBA00022679"/>
    </source>
</evidence>
<evidence type="ECO:0000259" key="20">
    <source>
        <dbReference type="PROSITE" id="PS50894"/>
    </source>
</evidence>
<feature type="domain" description="Response regulatory" evidence="18">
    <location>
        <begin position="504"/>
        <end position="620"/>
    </location>
</feature>
<comment type="catalytic activity">
    <reaction evidence="1">
        <text>ATP + protein L-histidine = ADP + protein N-phospho-L-histidine.</text>
        <dbReference type="EC" id="2.7.13.3"/>
    </reaction>
</comment>
<evidence type="ECO:0000256" key="14">
    <source>
        <dbReference type="PROSITE-ProRule" id="PRU00110"/>
    </source>
</evidence>
<dbReference type="SUPFAM" id="SSF47226">
    <property type="entry name" value="Histidine-containing phosphotransfer domain, HPT domain"/>
    <property type="match status" value="1"/>
</dbReference>
<dbReference type="RefSeq" id="WP_011638563.1">
    <property type="nucleotide sequence ID" value="NC_008345.1"/>
</dbReference>
<evidence type="ECO:0000259" key="18">
    <source>
        <dbReference type="PROSITE" id="PS50110"/>
    </source>
</evidence>
<dbReference type="SMART" id="SM00304">
    <property type="entry name" value="HAMP"/>
    <property type="match status" value="1"/>
</dbReference>
<keyword evidence="5" id="KW-0997">Cell inner membrane</keyword>
<dbReference type="Gene3D" id="6.10.340.10">
    <property type="match status" value="1"/>
</dbReference>
<keyword evidence="8 16" id="KW-0812">Transmembrane</keyword>
<feature type="domain" description="Histidine kinase" evidence="17">
    <location>
        <begin position="246"/>
        <end position="465"/>
    </location>
</feature>
<keyword evidence="12" id="KW-0902">Two-component regulatory system</keyword>
<dbReference type="GO" id="GO:0005886">
    <property type="term" value="C:plasma membrane"/>
    <property type="evidence" value="ECO:0007669"/>
    <property type="project" value="UniProtKB-SubCell"/>
</dbReference>
<dbReference type="InterPro" id="IPR005467">
    <property type="entry name" value="His_kinase_dom"/>
</dbReference>
<dbReference type="Pfam" id="PF02518">
    <property type="entry name" value="HATPase_c"/>
    <property type="match status" value="1"/>
</dbReference>
<keyword evidence="13 16" id="KW-0472">Membrane</keyword>
<dbReference type="CDD" id="cd00082">
    <property type="entry name" value="HisKA"/>
    <property type="match status" value="1"/>
</dbReference>
<evidence type="ECO:0000256" key="5">
    <source>
        <dbReference type="ARBA" id="ARBA00022519"/>
    </source>
</evidence>
<dbReference type="PROSITE" id="PS50110">
    <property type="entry name" value="RESPONSE_REGULATORY"/>
    <property type="match status" value="1"/>
</dbReference>
<evidence type="ECO:0000256" key="13">
    <source>
        <dbReference type="ARBA" id="ARBA00023136"/>
    </source>
</evidence>
<keyword evidence="10" id="KW-0067">ATP-binding</keyword>
<feature type="modified residue" description="4-aspartylphosphate" evidence="15">
    <location>
        <position position="553"/>
    </location>
</feature>
<dbReference type="CDD" id="cd17546">
    <property type="entry name" value="REC_hyHK_CKI1_RcsC-like"/>
    <property type="match status" value="1"/>
</dbReference>
<evidence type="ECO:0000256" key="12">
    <source>
        <dbReference type="ARBA" id="ARBA00023012"/>
    </source>
</evidence>
<dbReference type="Pfam" id="PF00072">
    <property type="entry name" value="Response_reg"/>
    <property type="match status" value="1"/>
</dbReference>
<dbReference type="InterPro" id="IPR011006">
    <property type="entry name" value="CheY-like_superfamily"/>
</dbReference>
<evidence type="ECO:0000259" key="19">
    <source>
        <dbReference type="PROSITE" id="PS50885"/>
    </source>
</evidence>
<dbReference type="AlphaFoldDB" id="Q07YF7"/>
<dbReference type="GeneID" id="41838498"/>
<keyword evidence="10" id="KW-0547">Nucleotide-binding</keyword>
<reference evidence="21 22" key="1">
    <citation type="submission" date="2006-08" db="EMBL/GenBank/DDBJ databases">
        <title>Complete sequence of Shewanella frigidimarina NCIMB 400.</title>
        <authorList>
            <consortium name="US DOE Joint Genome Institute"/>
            <person name="Copeland A."/>
            <person name="Lucas S."/>
            <person name="Lapidus A."/>
            <person name="Barry K."/>
            <person name="Detter J.C."/>
            <person name="Glavina del Rio T."/>
            <person name="Hammon N."/>
            <person name="Israni S."/>
            <person name="Dalin E."/>
            <person name="Tice H."/>
            <person name="Pitluck S."/>
            <person name="Fredrickson J.K."/>
            <person name="Kolker E."/>
            <person name="McCuel L.A."/>
            <person name="DiChristina T."/>
            <person name="Nealson K.H."/>
            <person name="Newman D."/>
            <person name="Tiedje J.M."/>
            <person name="Zhou J."/>
            <person name="Romine M.F."/>
            <person name="Culley D.E."/>
            <person name="Serres M."/>
            <person name="Chertkov O."/>
            <person name="Brettin T."/>
            <person name="Bruce D."/>
            <person name="Han C."/>
            <person name="Tapia R."/>
            <person name="Gilna P."/>
            <person name="Schmutz J."/>
            <person name="Larimer F."/>
            <person name="Land M."/>
            <person name="Hauser L."/>
            <person name="Kyrpides N."/>
            <person name="Mikhailova N."/>
            <person name="Richardson P."/>
        </authorList>
    </citation>
    <scope>NUCLEOTIDE SEQUENCE [LARGE SCALE GENOMIC DNA]</scope>
    <source>
        <strain evidence="21 22">NCIMB 400</strain>
    </source>
</reference>
<accession>Q07YF7</accession>
<dbReference type="EMBL" id="CP000447">
    <property type="protein sequence ID" value="ABI72957.1"/>
    <property type="molecule type" value="Genomic_DNA"/>
</dbReference>
<dbReference type="STRING" id="318167.Sfri_3120"/>
<protein>
    <recommendedName>
        <fullName evidence="3">histidine kinase</fullName>
        <ecNumber evidence="3">2.7.13.3</ecNumber>
    </recommendedName>
</protein>
<evidence type="ECO:0000256" key="6">
    <source>
        <dbReference type="ARBA" id="ARBA00022553"/>
    </source>
</evidence>
<evidence type="ECO:0000313" key="21">
    <source>
        <dbReference type="EMBL" id="ABI72957.1"/>
    </source>
</evidence>